<gene>
    <name evidence="2" type="ORF">ECRASSUSDP1_LOCUS11621</name>
</gene>
<proteinExistence type="predicted"/>
<reference evidence="2" key="1">
    <citation type="submission" date="2023-07" db="EMBL/GenBank/DDBJ databases">
        <authorList>
            <consortium name="AG Swart"/>
            <person name="Singh M."/>
            <person name="Singh A."/>
            <person name="Seah K."/>
            <person name="Emmerich C."/>
        </authorList>
    </citation>
    <scope>NUCLEOTIDE SEQUENCE</scope>
    <source>
        <strain evidence="2">DP1</strain>
    </source>
</reference>
<dbReference type="Proteomes" id="UP001295684">
    <property type="component" value="Unassembled WGS sequence"/>
</dbReference>
<evidence type="ECO:0000313" key="2">
    <source>
        <dbReference type="EMBL" id="CAI2370310.1"/>
    </source>
</evidence>
<evidence type="ECO:0000313" key="3">
    <source>
        <dbReference type="Proteomes" id="UP001295684"/>
    </source>
</evidence>
<sequence length="333" mass="38438">MQIKLTLGQHKGHISLRIRIVALVQQFSPLMFRDGIIDLSEGSSPNLGAPDLQPLNKINPSPGPLSENNLNQEELSSKAKQEYLAKLRKKNIKEIFKKNVKKVMILNSIRRGKEIIMQTTSEDDKTFHKVRNLMNRRSKAKISKLKKTIKKSAHLDMGDLEMVKFPSYFKHVANKYLSSEFKSATIDKSRLDSVISRRSGMTKNQSKLPMIRSTGQGIKAEPKVRTVFSEIRTVENSWKTLKLKNPCRPVDVIKKIISKTKREKQKDKEFKNKLFGSTKQHQMYYKSSRNINNSDREKFEELGKAYMTEHSRFHYKIDAIVNDAQIYITNLNA</sequence>
<organism evidence="2 3">
    <name type="scientific">Euplotes crassus</name>
    <dbReference type="NCBI Taxonomy" id="5936"/>
    <lineage>
        <taxon>Eukaryota</taxon>
        <taxon>Sar</taxon>
        <taxon>Alveolata</taxon>
        <taxon>Ciliophora</taxon>
        <taxon>Intramacronucleata</taxon>
        <taxon>Spirotrichea</taxon>
        <taxon>Hypotrichia</taxon>
        <taxon>Euplotida</taxon>
        <taxon>Euplotidae</taxon>
        <taxon>Moneuplotes</taxon>
    </lineage>
</organism>
<keyword evidence="3" id="KW-1185">Reference proteome</keyword>
<evidence type="ECO:0000256" key="1">
    <source>
        <dbReference type="SAM" id="MobiDB-lite"/>
    </source>
</evidence>
<comment type="caution">
    <text evidence="2">The sequence shown here is derived from an EMBL/GenBank/DDBJ whole genome shotgun (WGS) entry which is preliminary data.</text>
</comment>
<dbReference type="EMBL" id="CAMPGE010011480">
    <property type="protein sequence ID" value="CAI2370310.1"/>
    <property type="molecule type" value="Genomic_DNA"/>
</dbReference>
<protein>
    <submittedName>
        <fullName evidence="2">Uncharacterized protein</fullName>
    </submittedName>
</protein>
<feature type="region of interest" description="Disordered" evidence="1">
    <location>
        <begin position="48"/>
        <end position="73"/>
    </location>
</feature>
<name>A0AAD1UNR6_EUPCR</name>
<dbReference type="AlphaFoldDB" id="A0AAD1UNR6"/>
<accession>A0AAD1UNR6</accession>